<dbReference type="Proteomes" id="UP000408482">
    <property type="component" value="Unassembled WGS sequence"/>
</dbReference>
<name>A0A564VZQ6_9FIRM</name>
<gene>
    <name evidence="1" type="ORF">RSSSTS7063_03107</name>
</gene>
<dbReference type="AlphaFoldDB" id="A0A564VZQ6"/>
<evidence type="ECO:0000313" key="1">
    <source>
        <dbReference type="EMBL" id="VUX37283.1"/>
    </source>
</evidence>
<accession>A0A564VZQ6</accession>
<organism evidence="1 2">
    <name type="scientific">Blautia luti</name>
    <dbReference type="NCBI Taxonomy" id="89014"/>
    <lineage>
        <taxon>Bacteria</taxon>
        <taxon>Bacillati</taxon>
        <taxon>Bacillota</taxon>
        <taxon>Clostridia</taxon>
        <taxon>Lachnospirales</taxon>
        <taxon>Lachnospiraceae</taxon>
        <taxon>Blautia</taxon>
    </lineage>
</organism>
<protein>
    <submittedName>
        <fullName evidence="1">Uncharacterized protein</fullName>
    </submittedName>
</protein>
<dbReference type="RefSeq" id="WP_144093646.1">
    <property type="nucleotide sequence ID" value="NZ_CABHMX010000018.1"/>
</dbReference>
<sequence length="74" mass="8478">MAEITEMQEKMMGTSEKKIRVTCKDGKIFEGINEYFTQPLDNEPEVASICVQEEGCSYLTELTEPEIEKIEVIE</sequence>
<keyword evidence="2" id="KW-1185">Reference proteome</keyword>
<evidence type="ECO:0000313" key="2">
    <source>
        <dbReference type="Proteomes" id="UP000408482"/>
    </source>
</evidence>
<reference evidence="1 2" key="1">
    <citation type="submission" date="2019-07" db="EMBL/GenBank/DDBJ databases">
        <authorList>
            <person name="Hibberd C M."/>
            <person name="Gehrig L. J."/>
            <person name="Chang H.-W."/>
            <person name="Venkatesh S."/>
        </authorList>
    </citation>
    <scope>NUCLEOTIDE SEQUENCE [LARGE SCALE GENOMIC DNA]</scope>
    <source>
        <strain evidence="1">Blautia_luti_SSTS_Bg7063</strain>
    </source>
</reference>
<dbReference type="EMBL" id="CABHNW010000073">
    <property type="protein sequence ID" value="VUX37283.1"/>
    <property type="molecule type" value="Genomic_DNA"/>
</dbReference>
<proteinExistence type="predicted"/>